<reference evidence="1" key="1">
    <citation type="submission" date="2023-10" db="EMBL/GenBank/DDBJ databases">
        <authorList>
            <person name="Chen Y."/>
            <person name="Shah S."/>
            <person name="Dougan E. K."/>
            <person name="Thang M."/>
            <person name="Chan C."/>
        </authorList>
    </citation>
    <scope>NUCLEOTIDE SEQUENCE [LARGE SCALE GENOMIC DNA]</scope>
</reference>
<protein>
    <submittedName>
        <fullName evidence="1">Uncharacterized protein</fullName>
    </submittedName>
</protein>
<accession>A0ABN9QYD8</accession>
<gene>
    <name evidence="1" type="ORF">PCOR1329_LOCUS15677</name>
</gene>
<proteinExistence type="predicted"/>
<comment type="caution">
    <text evidence="1">The sequence shown here is derived from an EMBL/GenBank/DDBJ whole genome shotgun (WGS) entry which is preliminary data.</text>
</comment>
<dbReference type="EMBL" id="CAUYUJ010004763">
    <property type="protein sequence ID" value="CAK0810890.1"/>
    <property type="molecule type" value="Genomic_DNA"/>
</dbReference>
<dbReference type="Proteomes" id="UP001189429">
    <property type="component" value="Unassembled WGS sequence"/>
</dbReference>
<name>A0ABN9QYD8_9DINO</name>
<organism evidence="1 2">
    <name type="scientific">Prorocentrum cordatum</name>
    <dbReference type="NCBI Taxonomy" id="2364126"/>
    <lineage>
        <taxon>Eukaryota</taxon>
        <taxon>Sar</taxon>
        <taxon>Alveolata</taxon>
        <taxon>Dinophyceae</taxon>
        <taxon>Prorocentrales</taxon>
        <taxon>Prorocentraceae</taxon>
        <taxon>Prorocentrum</taxon>
    </lineage>
</organism>
<sequence length="129" mass="13958">MTSFAAAWSPGPVSSDVSLPRAACLRALMLVAIQSPLLLPPKQFDRARRLPASVGEPVGNLRARVDPQDHSLALVEVVARGRCFDGRACFLEAESSRLRSHRAVAEDIAVRREHGRRLPLSPRGRGGAT</sequence>
<keyword evidence="2" id="KW-1185">Reference proteome</keyword>
<evidence type="ECO:0000313" key="1">
    <source>
        <dbReference type="EMBL" id="CAK0810890.1"/>
    </source>
</evidence>
<evidence type="ECO:0000313" key="2">
    <source>
        <dbReference type="Proteomes" id="UP001189429"/>
    </source>
</evidence>